<evidence type="ECO:0000256" key="12">
    <source>
        <dbReference type="ARBA" id="ARBA00023210"/>
    </source>
</evidence>
<evidence type="ECO:0000256" key="11">
    <source>
        <dbReference type="ARBA" id="ARBA00023136"/>
    </source>
</evidence>
<dbReference type="GO" id="GO:0005886">
    <property type="term" value="C:plasma membrane"/>
    <property type="evidence" value="ECO:0007669"/>
    <property type="project" value="InterPro"/>
</dbReference>
<organism evidence="18">
    <name type="scientific">mine drainage metagenome</name>
    <dbReference type="NCBI Taxonomy" id="410659"/>
    <lineage>
        <taxon>unclassified sequences</taxon>
        <taxon>metagenomes</taxon>
        <taxon>ecological metagenomes</taxon>
    </lineage>
</organism>
<dbReference type="HAMAP" id="MF_02080">
    <property type="entry name" value="FtsI_transpept"/>
    <property type="match status" value="1"/>
</dbReference>
<feature type="region of interest" description="Disordered" evidence="15">
    <location>
        <begin position="575"/>
        <end position="601"/>
    </location>
</feature>
<protein>
    <submittedName>
        <fullName evidence="18">Penicillin-binding protein 2</fullName>
    </submittedName>
</protein>
<dbReference type="GO" id="GO:0008360">
    <property type="term" value="P:regulation of cell shape"/>
    <property type="evidence" value="ECO:0007669"/>
    <property type="project" value="UniProtKB-KW"/>
</dbReference>
<evidence type="ECO:0000256" key="8">
    <source>
        <dbReference type="ARBA" id="ARBA00022960"/>
    </source>
</evidence>
<keyword evidence="10" id="KW-1133">Transmembrane helix</keyword>
<comment type="subcellular location">
    <subcellularLocation>
        <location evidence="1">Membrane</location>
    </subcellularLocation>
</comment>
<gene>
    <name evidence="18" type="primary">penA_8</name>
    <name evidence="18" type="ORF">GALL_290860</name>
</gene>
<evidence type="ECO:0000256" key="1">
    <source>
        <dbReference type="ARBA" id="ARBA00004370"/>
    </source>
</evidence>
<dbReference type="PANTHER" id="PTHR30627">
    <property type="entry name" value="PEPTIDOGLYCAN D,D-TRANSPEPTIDASE"/>
    <property type="match status" value="1"/>
</dbReference>
<dbReference type="Gene3D" id="3.90.1310.10">
    <property type="entry name" value="Penicillin-binding protein 2a (Domain 2)"/>
    <property type="match status" value="1"/>
</dbReference>
<evidence type="ECO:0000256" key="4">
    <source>
        <dbReference type="ARBA" id="ARBA00022618"/>
    </source>
</evidence>
<keyword evidence="3" id="KW-0997">Cell inner membrane</keyword>
<keyword evidence="5" id="KW-0645">Protease</keyword>
<evidence type="ECO:0000256" key="10">
    <source>
        <dbReference type="ARBA" id="ARBA00022989"/>
    </source>
</evidence>
<dbReference type="PANTHER" id="PTHR30627:SF1">
    <property type="entry name" value="PEPTIDOGLYCAN D,D-TRANSPEPTIDASE FTSI"/>
    <property type="match status" value="1"/>
</dbReference>
<dbReference type="InterPro" id="IPR037532">
    <property type="entry name" value="FtsI_transpept"/>
</dbReference>
<dbReference type="SUPFAM" id="SSF56601">
    <property type="entry name" value="beta-lactamase/transpeptidase-like"/>
    <property type="match status" value="1"/>
</dbReference>
<dbReference type="GO" id="GO:0008955">
    <property type="term" value="F:peptidoglycan glycosyltransferase activity"/>
    <property type="evidence" value="ECO:0007669"/>
    <property type="project" value="InterPro"/>
</dbReference>
<keyword evidence="6" id="KW-0812">Transmembrane</keyword>
<dbReference type="SUPFAM" id="SSF56519">
    <property type="entry name" value="Penicillin binding protein dimerisation domain"/>
    <property type="match status" value="1"/>
</dbReference>
<keyword evidence="8" id="KW-0133">Cell shape</keyword>
<feature type="domain" description="Penicillin-binding protein dimerisation" evidence="17">
    <location>
        <begin position="74"/>
        <end position="220"/>
    </location>
</feature>
<dbReference type="Gene3D" id="3.40.710.10">
    <property type="entry name" value="DD-peptidase/beta-lactamase superfamily"/>
    <property type="match status" value="1"/>
</dbReference>
<dbReference type="GO" id="GO:0009252">
    <property type="term" value="P:peptidoglycan biosynthetic process"/>
    <property type="evidence" value="ECO:0007669"/>
    <property type="project" value="UniProtKB-KW"/>
</dbReference>
<comment type="caution">
    <text evidence="18">The sequence shown here is derived from an EMBL/GenBank/DDBJ whole genome shotgun (WGS) entry which is preliminary data.</text>
</comment>
<sequence>MRFASRVSGSYVPPLRGHSPLLHWRLAPGRAWLVRSLLYLAFAALIGRALWVQGITTHFYQEQGDLRFIRTIELPAMRGRLLDRNGNILASSIPVKTIWADPETLRADSSKIDALARLLDLDPAELRRRLALDRQFVYVKRQVDIDVARRVKALGIRGIYFSPSYRRYYPEGAAAAQLLGFTDIDNQGAAGLELQLQPELAGHAGTRRVMRDRLGNVIEDVDGGIPPVNGRDVQLSIDSKIQYLTYQALKAAVVDNKAKNGSAVLIDAKTGEVLALANYPSFDPNTRRNMRPGDTRNFALTDIYEPGSVMKPITIGLALQDHVVTPNSIFNTAPGCQNFYGSRICDDSNNKTIALPQVIQFSSNVATGQIVQRLTPRKQWDMYTAVGFGQRPQVAFPGAASGRLRPWHAWRPIDAVTQGFGYGVSVSTFQLAHAYTMFADGGEIVPTTLFKIDAPPQGEQVISPKVAGEVRAMLALVTAKGGTATAAAIPGYSTGGKTGTAYLWRGHAYDHHLFRAQFVGLAPLDHPRLVMAVSVDQPSGGKHFGGQVSAPVFAAVIPQALRIIGVPPDLPVAPDLPAGLSASADKSGPAASARAQRGGAA</sequence>
<keyword evidence="2" id="KW-1003">Cell membrane</keyword>
<dbReference type="GO" id="GO:0006508">
    <property type="term" value="P:proteolysis"/>
    <property type="evidence" value="ECO:0007669"/>
    <property type="project" value="UniProtKB-KW"/>
</dbReference>
<evidence type="ECO:0000256" key="15">
    <source>
        <dbReference type="SAM" id="MobiDB-lite"/>
    </source>
</evidence>
<evidence type="ECO:0000256" key="14">
    <source>
        <dbReference type="ARBA" id="ARBA00023316"/>
    </source>
</evidence>
<keyword evidence="12" id="KW-0717">Septation</keyword>
<evidence type="ECO:0000313" key="18">
    <source>
        <dbReference type="EMBL" id="OIQ89011.1"/>
    </source>
</evidence>
<keyword evidence="13" id="KW-0131">Cell cycle</keyword>
<keyword evidence="4" id="KW-0132">Cell division</keyword>
<keyword evidence="11" id="KW-0472">Membrane</keyword>
<feature type="domain" description="Penicillin-binding protein transpeptidase" evidence="16">
    <location>
        <begin position="261"/>
        <end position="557"/>
    </location>
</feature>
<keyword evidence="14" id="KW-0961">Cell wall biogenesis/degradation</keyword>
<evidence type="ECO:0000256" key="5">
    <source>
        <dbReference type="ARBA" id="ARBA00022670"/>
    </source>
</evidence>
<feature type="compositionally biased region" description="Low complexity" evidence="15">
    <location>
        <begin position="587"/>
        <end position="601"/>
    </location>
</feature>
<evidence type="ECO:0000256" key="7">
    <source>
        <dbReference type="ARBA" id="ARBA00022801"/>
    </source>
</evidence>
<proteinExistence type="inferred from homology"/>
<name>A0A1J5RHC6_9ZZZZ</name>
<dbReference type="GO" id="GO:0008233">
    <property type="term" value="F:peptidase activity"/>
    <property type="evidence" value="ECO:0007669"/>
    <property type="project" value="UniProtKB-KW"/>
</dbReference>
<dbReference type="Pfam" id="PF03717">
    <property type="entry name" value="PBP_dimer"/>
    <property type="match status" value="1"/>
</dbReference>
<dbReference type="AlphaFoldDB" id="A0A1J5RHC6"/>
<evidence type="ECO:0000259" key="17">
    <source>
        <dbReference type="Pfam" id="PF03717"/>
    </source>
</evidence>
<dbReference type="GO" id="GO:0000917">
    <property type="term" value="P:division septum assembly"/>
    <property type="evidence" value="ECO:0007669"/>
    <property type="project" value="UniProtKB-KW"/>
</dbReference>
<keyword evidence="7" id="KW-0378">Hydrolase</keyword>
<dbReference type="Pfam" id="PF00905">
    <property type="entry name" value="Transpeptidase"/>
    <property type="match status" value="1"/>
</dbReference>
<evidence type="ECO:0000256" key="3">
    <source>
        <dbReference type="ARBA" id="ARBA00022519"/>
    </source>
</evidence>
<dbReference type="EMBL" id="MLJW01000348">
    <property type="protein sequence ID" value="OIQ89011.1"/>
    <property type="molecule type" value="Genomic_DNA"/>
</dbReference>
<evidence type="ECO:0000256" key="9">
    <source>
        <dbReference type="ARBA" id="ARBA00022984"/>
    </source>
</evidence>
<dbReference type="Gene3D" id="3.30.450.330">
    <property type="match status" value="1"/>
</dbReference>
<accession>A0A1J5RHC6</accession>
<keyword evidence="9" id="KW-0573">Peptidoglycan synthesis</keyword>
<evidence type="ECO:0000256" key="13">
    <source>
        <dbReference type="ARBA" id="ARBA00023306"/>
    </source>
</evidence>
<evidence type="ECO:0000256" key="2">
    <source>
        <dbReference type="ARBA" id="ARBA00022475"/>
    </source>
</evidence>
<dbReference type="InterPro" id="IPR050515">
    <property type="entry name" value="Beta-lactam/transpept"/>
</dbReference>
<reference evidence="18" key="1">
    <citation type="submission" date="2016-10" db="EMBL/GenBank/DDBJ databases">
        <title>Sequence of Gallionella enrichment culture.</title>
        <authorList>
            <person name="Poehlein A."/>
            <person name="Muehling M."/>
            <person name="Daniel R."/>
        </authorList>
    </citation>
    <scope>NUCLEOTIDE SEQUENCE</scope>
</reference>
<dbReference type="GO" id="GO:0008658">
    <property type="term" value="F:penicillin binding"/>
    <property type="evidence" value="ECO:0007669"/>
    <property type="project" value="InterPro"/>
</dbReference>
<evidence type="ECO:0000256" key="6">
    <source>
        <dbReference type="ARBA" id="ARBA00022692"/>
    </source>
</evidence>
<dbReference type="InterPro" id="IPR005311">
    <property type="entry name" value="PBP_dimer"/>
</dbReference>
<evidence type="ECO:0000259" key="16">
    <source>
        <dbReference type="Pfam" id="PF00905"/>
    </source>
</evidence>
<dbReference type="GO" id="GO:0071555">
    <property type="term" value="P:cell wall organization"/>
    <property type="evidence" value="ECO:0007669"/>
    <property type="project" value="UniProtKB-KW"/>
</dbReference>
<dbReference type="InterPro" id="IPR001460">
    <property type="entry name" value="PCN-bd_Tpept"/>
</dbReference>
<dbReference type="InterPro" id="IPR036138">
    <property type="entry name" value="PBP_dimer_sf"/>
</dbReference>
<dbReference type="InterPro" id="IPR012338">
    <property type="entry name" value="Beta-lactam/transpept-like"/>
</dbReference>